<evidence type="ECO:0000313" key="2">
    <source>
        <dbReference type="Proteomes" id="UP000002668"/>
    </source>
</evidence>
<dbReference type="VEuPathDB" id="FungiDB:LEMA_uP081210.1"/>
<dbReference type="InParanoid" id="E5A5I4"/>
<evidence type="ECO:0000313" key="1">
    <source>
        <dbReference type="EMBL" id="CBX98882.1"/>
    </source>
</evidence>
<keyword evidence="2" id="KW-1185">Reference proteome</keyword>
<gene>
    <name evidence="1" type="ORF">LEMA_uP081210.1</name>
</gene>
<protein>
    <submittedName>
        <fullName evidence="1">Predicted protein</fullName>
    </submittedName>
</protein>
<dbReference type="Proteomes" id="UP000002668">
    <property type="component" value="Genome"/>
</dbReference>
<organism evidence="2">
    <name type="scientific">Leptosphaeria maculans (strain JN3 / isolate v23.1.3 / race Av1-4-5-6-7-8)</name>
    <name type="common">Blackleg fungus</name>
    <name type="synonym">Phoma lingam</name>
    <dbReference type="NCBI Taxonomy" id="985895"/>
    <lineage>
        <taxon>Eukaryota</taxon>
        <taxon>Fungi</taxon>
        <taxon>Dikarya</taxon>
        <taxon>Ascomycota</taxon>
        <taxon>Pezizomycotina</taxon>
        <taxon>Dothideomycetes</taxon>
        <taxon>Pleosporomycetidae</taxon>
        <taxon>Pleosporales</taxon>
        <taxon>Pleosporineae</taxon>
        <taxon>Leptosphaeriaceae</taxon>
        <taxon>Plenodomus</taxon>
        <taxon>Plenodomus lingam/Leptosphaeria maculans species complex</taxon>
    </lineage>
</organism>
<proteinExistence type="predicted"/>
<sequence>MFNIAEGNGLKHGYHDEILNKTGGDSLGVMGESSLMYRGSLNRDGSETKRPSLQTAECVTHPHPHSIYPVSAPHPLLRLQKVRAPMST</sequence>
<dbReference type="AlphaFoldDB" id="E5A5I4"/>
<reference evidence="2" key="1">
    <citation type="journal article" date="2011" name="Nat. Commun.">
        <title>Effector diversification within compartments of the Leptosphaeria maculans genome affected by Repeat-Induced Point mutations.</title>
        <authorList>
            <person name="Rouxel T."/>
            <person name="Grandaubert J."/>
            <person name="Hane J.K."/>
            <person name="Hoede C."/>
            <person name="van de Wouw A.P."/>
            <person name="Couloux A."/>
            <person name="Dominguez V."/>
            <person name="Anthouard V."/>
            <person name="Bally P."/>
            <person name="Bourras S."/>
            <person name="Cozijnsen A.J."/>
            <person name="Ciuffetti L.M."/>
            <person name="Degrave A."/>
            <person name="Dilmaghani A."/>
            <person name="Duret L."/>
            <person name="Fudal I."/>
            <person name="Goodwin S.B."/>
            <person name="Gout L."/>
            <person name="Glaser N."/>
            <person name="Linglin J."/>
            <person name="Kema G.H.J."/>
            <person name="Lapalu N."/>
            <person name="Lawrence C.B."/>
            <person name="May K."/>
            <person name="Meyer M."/>
            <person name="Ollivier B."/>
            <person name="Poulain J."/>
            <person name="Schoch C.L."/>
            <person name="Simon A."/>
            <person name="Spatafora J.W."/>
            <person name="Stachowiak A."/>
            <person name="Turgeon B.G."/>
            <person name="Tyler B.M."/>
            <person name="Vincent D."/>
            <person name="Weissenbach J."/>
            <person name="Amselem J."/>
            <person name="Quesneville H."/>
            <person name="Oliver R.P."/>
            <person name="Wincker P."/>
            <person name="Balesdent M.-H."/>
            <person name="Howlett B.J."/>
        </authorList>
    </citation>
    <scope>NUCLEOTIDE SEQUENCE [LARGE SCALE GENOMIC DNA]</scope>
    <source>
        <strain evidence="2">JN3 / isolate v23.1.3 / race Av1-4-5-6-7-8</strain>
    </source>
</reference>
<dbReference type="HOGENOM" id="CLU_2469512_0_0_1"/>
<name>E5A5I4_LEPMJ</name>
<dbReference type="EMBL" id="FP929134">
    <property type="protein sequence ID" value="CBX98882.1"/>
    <property type="molecule type" value="Genomic_DNA"/>
</dbReference>
<accession>E5A5I4</accession>